<keyword evidence="5 9" id="KW-0812">Transmembrane</keyword>
<keyword evidence="8 9" id="KW-0472">Membrane</keyword>
<dbReference type="InterPro" id="IPR004316">
    <property type="entry name" value="SWEET_rpt"/>
</dbReference>
<evidence type="ECO:0000256" key="9">
    <source>
        <dbReference type="RuleBase" id="RU910715"/>
    </source>
</evidence>
<gene>
    <name evidence="11" type="ORF">ILEXP_LOCUS23334</name>
</gene>
<feature type="compositionally biased region" description="Polar residues" evidence="10">
    <location>
        <begin position="244"/>
        <end position="256"/>
    </location>
</feature>
<evidence type="ECO:0000313" key="12">
    <source>
        <dbReference type="Proteomes" id="UP001642360"/>
    </source>
</evidence>
<evidence type="ECO:0000256" key="5">
    <source>
        <dbReference type="ARBA" id="ARBA00022692"/>
    </source>
</evidence>
<keyword evidence="4 9" id="KW-0762">Sugar transport</keyword>
<dbReference type="FunFam" id="1.20.1280.290:FF:000002">
    <property type="entry name" value="Bidirectional sugar transporter SWEET"/>
    <property type="match status" value="1"/>
</dbReference>
<comment type="similarity">
    <text evidence="2 9">Belongs to the SWEET sugar transporter family.</text>
</comment>
<dbReference type="GO" id="GO:0051260">
    <property type="term" value="P:protein homooligomerization"/>
    <property type="evidence" value="ECO:0007669"/>
    <property type="project" value="UniProtKB-ARBA"/>
</dbReference>
<feature type="transmembrane region" description="Helical" evidence="9">
    <location>
        <begin position="22"/>
        <end position="41"/>
    </location>
</feature>
<keyword evidence="3 9" id="KW-0813">Transport</keyword>
<evidence type="ECO:0000313" key="11">
    <source>
        <dbReference type="EMBL" id="CAK9154963.1"/>
    </source>
</evidence>
<sequence length="270" mass="29826">MGFFRGTFREVLKKKSADNYEALPYVTTLLSTSLWTFYGALDPDDGVLIITANSVGMAAQATYLALYLIYASNDKKVKFFGLVILDIVFLGTAMAVTLVAFQGILCATFPIAMYAAPLSAMKAVIKTKSVEYMPYFLSLFLFVNAGVWFTFAMLLKDYYVLVPNALGIVLGSLQLLLYFLYKKNSPLKMMAEEGTSNVAKEGIRMNNLVEDDEPKGIIKNHSNGSLQDPSVSRQYGLQRVMKTLSPSKQHNSTSLTDARDVENGGSQEHP</sequence>
<feature type="compositionally biased region" description="Basic and acidic residues" evidence="10">
    <location>
        <begin position="257"/>
        <end position="270"/>
    </location>
</feature>
<evidence type="ECO:0000256" key="7">
    <source>
        <dbReference type="ARBA" id="ARBA00022989"/>
    </source>
</evidence>
<feature type="transmembrane region" description="Helical" evidence="9">
    <location>
        <begin position="107"/>
        <end position="125"/>
    </location>
</feature>
<evidence type="ECO:0000256" key="10">
    <source>
        <dbReference type="SAM" id="MobiDB-lite"/>
    </source>
</evidence>
<evidence type="ECO:0000256" key="4">
    <source>
        <dbReference type="ARBA" id="ARBA00022597"/>
    </source>
</evidence>
<feature type="region of interest" description="Disordered" evidence="10">
    <location>
        <begin position="243"/>
        <end position="270"/>
    </location>
</feature>
<evidence type="ECO:0000256" key="1">
    <source>
        <dbReference type="ARBA" id="ARBA00004127"/>
    </source>
</evidence>
<protein>
    <recommendedName>
        <fullName evidence="9">Bidirectional sugar transporter SWEET</fullName>
    </recommendedName>
</protein>
<evidence type="ECO:0000256" key="3">
    <source>
        <dbReference type="ARBA" id="ARBA00022448"/>
    </source>
</evidence>
<dbReference type="PANTHER" id="PTHR10791:SF142">
    <property type="entry name" value="BIDIRECTIONAL SUGAR TRANSPORTER SWEET16"/>
    <property type="match status" value="1"/>
</dbReference>
<keyword evidence="6" id="KW-0677">Repeat</keyword>
<evidence type="ECO:0000256" key="2">
    <source>
        <dbReference type="ARBA" id="ARBA00007809"/>
    </source>
</evidence>
<evidence type="ECO:0000256" key="8">
    <source>
        <dbReference type="ARBA" id="ARBA00023136"/>
    </source>
</evidence>
<evidence type="ECO:0000256" key="6">
    <source>
        <dbReference type="ARBA" id="ARBA00022737"/>
    </source>
</evidence>
<feature type="transmembrane region" description="Helical" evidence="9">
    <location>
        <begin position="79"/>
        <end position="101"/>
    </location>
</feature>
<accession>A0ABC8SIS1</accession>
<dbReference type="Gene3D" id="1.20.1280.290">
    <property type="match status" value="2"/>
</dbReference>
<comment type="function">
    <text evidence="9">Mediates both low-affinity uptake and efflux of sugar across the membrane.</text>
</comment>
<comment type="caution">
    <text evidence="11">The sequence shown here is derived from an EMBL/GenBank/DDBJ whole genome shotgun (WGS) entry which is preliminary data.</text>
</comment>
<dbReference type="Proteomes" id="UP001642360">
    <property type="component" value="Unassembled WGS sequence"/>
</dbReference>
<feature type="transmembrane region" description="Helical" evidence="9">
    <location>
        <begin position="161"/>
        <end position="181"/>
    </location>
</feature>
<dbReference type="Pfam" id="PF03083">
    <property type="entry name" value="MtN3_slv"/>
    <property type="match status" value="2"/>
</dbReference>
<proteinExistence type="inferred from homology"/>
<comment type="subcellular location">
    <subcellularLocation>
        <location evidence="1">Endomembrane system</location>
        <topology evidence="1">Multi-pass membrane protein</topology>
    </subcellularLocation>
</comment>
<keyword evidence="7 9" id="KW-1133">Transmembrane helix</keyword>
<keyword evidence="12" id="KW-1185">Reference proteome</keyword>
<comment type="caution">
    <text evidence="9">Lacks conserved residue(s) required for the propagation of feature annotation.</text>
</comment>
<organism evidence="11 12">
    <name type="scientific">Ilex paraguariensis</name>
    <name type="common">yerba mate</name>
    <dbReference type="NCBI Taxonomy" id="185542"/>
    <lineage>
        <taxon>Eukaryota</taxon>
        <taxon>Viridiplantae</taxon>
        <taxon>Streptophyta</taxon>
        <taxon>Embryophyta</taxon>
        <taxon>Tracheophyta</taxon>
        <taxon>Spermatophyta</taxon>
        <taxon>Magnoliopsida</taxon>
        <taxon>eudicotyledons</taxon>
        <taxon>Gunneridae</taxon>
        <taxon>Pentapetalae</taxon>
        <taxon>asterids</taxon>
        <taxon>campanulids</taxon>
        <taxon>Aquifoliales</taxon>
        <taxon>Aquifoliaceae</taxon>
        <taxon>Ilex</taxon>
    </lineage>
</organism>
<dbReference type="EMBL" id="CAUOFW020002613">
    <property type="protein sequence ID" value="CAK9154963.1"/>
    <property type="molecule type" value="Genomic_DNA"/>
</dbReference>
<reference evidence="11 12" key="1">
    <citation type="submission" date="2024-02" db="EMBL/GenBank/DDBJ databases">
        <authorList>
            <person name="Vignale AGUSTIN F."/>
            <person name="Sosa J E."/>
            <person name="Modenutti C."/>
        </authorList>
    </citation>
    <scope>NUCLEOTIDE SEQUENCE [LARGE SCALE GENOMIC DNA]</scope>
</reference>
<feature type="transmembrane region" description="Helical" evidence="9">
    <location>
        <begin position="132"/>
        <end position="155"/>
    </location>
</feature>
<dbReference type="GO" id="GO:0012505">
    <property type="term" value="C:endomembrane system"/>
    <property type="evidence" value="ECO:0007669"/>
    <property type="project" value="UniProtKB-SubCell"/>
</dbReference>
<dbReference type="PANTHER" id="PTHR10791">
    <property type="entry name" value="RAG1-ACTIVATING PROTEIN 1"/>
    <property type="match status" value="1"/>
</dbReference>
<dbReference type="AlphaFoldDB" id="A0ABC8SIS1"/>
<name>A0ABC8SIS1_9AQUA</name>
<dbReference type="InterPro" id="IPR047664">
    <property type="entry name" value="SWEET"/>
</dbReference>
<feature type="transmembrane region" description="Helical" evidence="9">
    <location>
        <begin position="47"/>
        <end position="70"/>
    </location>
</feature>